<evidence type="ECO:0000313" key="1">
    <source>
        <dbReference type="EMBL" id="KAF3703315.1"/>
    </source>
</evidence>
<gene>
    <name evidence="1" type="ORF">EXN66_Car019003</name>
</gene>
<sequence>MQDQSLPALIQSGTELKKKKLSGMEEPLRKVCVSVSKVTLYIFVKMERTTNL</sequence>
<dbReference type="AlphaFoldDB" id="A0A6G1QL84"/>
<dbReference type="EMBL" id="CM015730">
    <property type="protein sequence ID" value="KAF3703315.1"/>
    <property type="molecule type" value="Genomic_DNA"/>
</dbReference>
<dbReference type="Proteomes" id="UP000503349">
    <property type="component" value="Chromosome 19"/>
</dbReference>
<reference evidence="1 2" key="1">
    <citation type="submission" date="2019-02" db="EMBL/GenBank/DDBJ databases">
        <title>Opniocepnalus argus genome.</title>
        <authorList>
            <person name="Zhou C."/>
            <person name="Xiao S."/>
        </authorList>
    </citation>
    <scope>NUCLEOTIDE SEQUENCE [LARGE SCALE GENOMIC DNA]</scope>
    <source>
        <strain evidence="1">OARG1902GOOAL</strain>
        <tissue evidence="1">Muscle</tissue>
    </source>
</reference>
<protein>
    <submittedName>
        <fullName evidence="1">Uncharacterized protein</fullName>
    </submittedName>
</protein>
<keyword evidence="2" id="KW-1185">Reference proteome</keyword>
<reference evidence="2" key="2">
    <citation type="submission" date="2019-02" db="EMBL/GenBank/DDBJ databases">
        <title>Opniocepnalus argus Var Kimnra genome.</title>
        <authorList>
            <person name="Zhou C."/>
            <person name="Xiao S."/>
        </authorList>
    </citation>
    <scope>NUCLEOTIDE SEQUENCE [LARGE SCALE GENOMIC DNA]</scope>
</reference>
<proteinExistence type="predicted"/>
<name>A0A6G1QL84_CHAAH</name>
<evidence type="ECO:0000313" key="2">
    <source>
        <dbReference type="Proteomes" id="UP000503349"/>
    </source>
</evidence>
<accession>A0A6G1QL84</accession>
<organism evidence="1 2">
    <name type="scientific">Channa argus</name>
    <name type="common">Northern snakehead</name>
    <name type="synonym">Ophicephalus argus</name>
    <dbReference type="NCBI Taxonomy" id="215402"/>
    <lineage>
        <taxon>Eukaryota</taxon>
        <taxon>Metazoa</taxon>
        <taxon>Chordata</taxon>
        <taxon>Craniata</taxon>
        <taxon>Vertebrata</taxon>
        <taxon>Euteleostomi</taxon>
        <taxon>Actinopterygii</taxon>
        <taxon>Neopterygii</taxon>
        <taxon>Teleostei</taxon>
        <taxon>Neoteleostei</taxon>
        <taxon>Acanthomorphata</taxon>
        <taxon>Anabantaria</taxon>
        <taxon>Anabantiformes</taxon>
        <taxon>Channoidei</taxon>
        <taxon>Channidae</taxon>
        <taxon>Channa</taxon>
    </lineage>
</organism>